<keyword evidence="2" id="KW-0732">Signal</keyword>
<dbReference type="Proteomes" id="UP001150217">
    <property type="component" value="Unassembled WGS sequence"/>
</dbReference>
<reference evidence="3" key="1">
    <citation type="submission" date="2022-08" db="EMBL/GenBank/DDBJ databases">
        <title>A Global Phylogenomic Analysis of the Shiitake Genus Lentinula.</title>
        <authorList>
            <consortium name="DOE Joint Genome Institute"/>
            <person name="Sierra-Patev S."/>
            <person name="Min B."/>
            <person name="Naranjo-Ortiz M."/>
            <person name="Looney B."/>
            <person name="Konkel Z."/>
            <person name="Slot J.C."/>
            <person name="Sakamoto Y."/>
            <person name="Steenwyk J.L."/>
            <person name="Rokas A."/>
            <person name="Carro J."/>
            <person name="Camarero S."/>
            <person name="Ferreira P."/>
            <person name="Molpeceres G."/>
            <person name="Ruiz-Duenas F.J."/>
            <person name="Serrano A."/>
            <person name="Henrissat B."/>
            <person name="Drula E."/>
            <person name="Hughes K.W."/>
            <person name="Mata J.L."/>
            <person name="Ishikawa N.K."/>
            <person name="Vargas-Isla R."/>
            <person name="Ushijima S."/>
            <person name="Smith C.A."/>
            <person name="Ahrendt S."/>
            <person name="Andreopoulos W."/>
            <person name="He G."/>
            <person name="Labutti K."/>
            <person name="Lipzen A."/>
            <person name="Ng V."/>
            <person name="Riley R."/>
            <person name="Sandor L."/>
            <person name="Barry K."/>
            <person name="Martinez A.T."/>
            <person name="Xiao Y."/>
            <person name="Gibbons J.G."/>
            <person name="Terashima K."/>
            <person name="Grigoriev I.V."/>
            <person name="Hibbett D.S."/>
        </authorList>
    </citation>
    <scope>NUCLEOTIDE SEQUENCE</scope>
    <source>
        <strain evidence="3">RHP3577 ss4</strain>
    </source>
</reference>
<feature type="chain" id="PRO_5047442024" evidence="2">
    <location>
        <begin position="22"/>
        <end position="328"/>
    </location>
</feature>
<evidence type="ECO:0000256" key="2">
    <source>
        <dbReference type="SAM" id="SignalP"/>
    </source>
</evidence>
<evidence type="ECO:0000256" key="1">
    <source>
        <dbReference type="SAM" id="MobiDB-lite"/>
    </source>
</evidence>
<dbReference type="EMBL" id="JANVFT010000038">
    <property type="protein sequence ID" value="KAJ4492352.1"/>
    <property type="molecule type" value="Genomic_DNA"/>
</dbReference>
<evidence type="ECO:0000313" key="3">
    <source>
        <dbReference type="EMBL" id="KAJ4492352.1"/>
    </source>
</evidence>
<comment type="caution">
    <text evidence="3">The sequence shown here is derived from an EMBL/GenBank/DDBJ whole genome shotgun (WGS) entry which is preliminary data.</text>
</comment>
<evidence type="ECO:0000313" key="4">
    <source>
        <dbReference type="Proteomes" id="UP001150217"/>
    </source>
</evidence>
<gene>
    <name evidence="3" type="ORF">C8R41DRAFT_867242</name>
</gene>
<organism evidence="3 4">
    <name type="scientific">Lentinula lateritia</name>
    <dbReference type="NCBI Taxonomy" id="40482"/>
    <lineage>
        <taxon>Eukaryota</taxon>
        <taxon>Fungi</taxon>
        <taxon>Dikarya</taxon>
        <taxon>Basidiomycota</taxon>
        <taxon>Agaricomycotina</taxon>
        <taxon>Agaricomycetes</taxon>
        <taxon>Agaricomycetidae</taxon>
        <taxon>Agaricales</taxon>
        <taxon>Marasmiineae</taxon>
        <taxon>Omphalotaceae</taxon>
        <taxon>Lentinula</taxon>
    </lineage>
</organism>
<feature type="signal peptide" evidence="2">
    <location>
        <begin position="1"/>
        <end position="21"/>
    </location>
</feature>
<feature type="region of interest" description="Disordered" evidence="1">
    <location>
        <begin position="39"/>
        <end position="69"/>
    </location>
</feature>
<accession>A0ABQ8VHW1</accession>
<sequence>MVHSHSVLITLLAAGTASVFGAPVHEGFANSLATRNPSFPSNFPPSSPQHIQSGYQNLGRRAGSRGQGVTSPLHQGYIKYIEQNQNCLAHIGELWDCKADVIMLQATPNDSRLQGKIRNWATTIHERIKASKLGCAGGGGEGDQDVEQLLKGIKDMDDQKMGEFVWKHKEYLDIPVADIIRTLKEIPNGPSVTLLHQWAEDVQERMNESGKQKPPSFGGGEDVPLEKLLEEIPDPSHREKIAFVKDPNNWKLLNSEEQQKFLINVSTMKKNNNPYFAPLLDFSVIIINTRLGLSRQQPRAAPGYHNARGIGGERDAGFEIGQDGYDLD</sequence>
<keyword evidence="4" id="KW-1185">Reference proteome</keyword>
<name>A0ABQ8VHW1_9AGAR</name>
<protein>
    <submittedName>
        <fullName evidence="3">Uncharacterized protein</fullName>
    </submittedName>
</protein>
<proteinExistence type="predicted"/>